<evidence type="ECO:0008006" key="9">
    <source>
        <dbReference type="Google" id="ProtNLM"/>
    </source>
</evidence>
<dbReference type="GO" id="GO:0003677">
    <property type="term" value="F:DNA binding"/>
    <property type="evidence" value="ECO:0007669"/>
    <property type="project" value="InterPro"/>
</dbReference>
<reference evidence="7 8" key="1">
    <citation type="submission" date="2016-01" db="EMBL/GenBank/DDBJ databases">
        <authorList>
            <person name="Oliw E.H."/>
        </authorList>
    </citation>
    <scope>NUCLEOTIDE SEQUENCE [LARGE SCALE GENOMIC DNA]</scope>
    <source>
        <strain evidence="7 8">DY10</strain>
    </source>
</reference>
<accession>A0A1P9WUN9</accession>
<dbReference type="RefSeq" id="WP_077130505.1">
    <property type="nucleotide sequence ID" value="NZ_CP014263.1"/>
</dbReference>
<dbReference type="Proteomes" id="UP000187941">
    <property type="component" value="Chromosome"/>
</dbReference>
<keyword evidence="3" id="KW-0731">Sigma factor</keyword>
<dbReference type="InterPro" id="IPR039425">
    <property type="entry name" value="RNA_pol_sigma-70-like"/>
</dbReference>
<evidence type="ECO:0000259" key="5">
    <source>
        <dbReference type="Pfam" id="PF04542"/>
    </source>
</evidence>
<keyword evidence="4" id="KW-0804">Transcription</keyword>
<name>A0A1P9WUN9_9BACT</name>
<evidence type="ECO:0000256" key="4">
    <source>
        <dbReference type="ARBA" id="ARBA00023163"/>
    </source>
</evidence>
<dbReference type="SUPFAM" id="SSF88659">
    <property type="entry name" value="Sigma3 and sigma4 domains of RNA polymerase sigma factors"/>
    <property type="match status" value="1"/>
</dbReference>
<keyword evidence="8" id="KW-1185">Reference proteome</keyword>
<proteinExistence type="inferred from homology"/>
<dbReference type="Pfam" id="PF04542">
    <property type="entry name" value="Sigma70_r2"/>
    <property type="match status" value="1"/>
</dbReference>
<evidence type="ECO:0000256" key="1">
    <source>
        <dbReference type="ARBA" id="ARBA00010641"/>
    </source>
</evidence>
<dbReference type="InterPro" id="IPR013249">
    <property type="entry name" value="RNA_pol_sigma70_r4_t2"/>
</dbReference>
<gene>
    <name evidence="7" type="ORF">AWR27_06805</name>
</gene>
<dbReference type="KEGG" id="smon:AWR27_06805"/>
<keyword evidence="2" id="KW-0805">Transcription regulation</keyword>
<organism evidence="7 8">
    <name type="scientific">Spirosoma montaniterrae</name>
    <dbReference type="NCBI Taxonomy" id="1178516"/>
    <lineage>
        <taxon>Bacteria</taxon>
        <taxon>Pseudomonadati</taxon>
        <taxon>Bacteroidota</taxon>
        <taxon>Cytophagia</taxon>
        <taxon>Cytophagales</taxon>
        <taxon>Cytophagaceae</taxon>
        <taxon>Spirosoma</taxon>
    </lineage>
</organism>
<evidence type="ECO:0000256" key="2">
    <source>
        <dbReference type="ARBA" id="ARBA00023015"/>
    </source>
</evidence>
<evidence type="ECO:0000259" key="6">
    <source>
        <dbReference type="Pfam" id="PF08281"/>
    </source>
</evidence>
<dbReference type="Gene3D" id="1.10.10.10">
    <property type="entry name" value="Winged helix-like DNA-binding domain superfamily/Winged helix DNA-binding domain"/>
    <property type="match status" value="1"/>
</dbReference>
<sequence>MPQPFTDEQLWQQLRDGHEGAFAELMRRYHSPLVSYARKLTPDTARIDDAVQELFVELWTKRQSLGPTTAVRPYLLASLRRRLVRTLNRDRWLQFTGTDALDLPFLAQFSVEERLIDDETQQQQLRRLNYLINTLPARQREALYLKFYQNLNNEQIAGVMHIGYQPATNLIYRALTYLRQHWHEEFNPLLLLVFFS</sequence>
<dbReference type="Pfam" id="PF08281">
    <property type="entry name" value="Sigma70_r4_2"/>
    <property type="match status" value="1"/>
</dbReference>
<evidence type="ECO:0000256" key="3">
    <source>
        <dbReference type="ARBA" id="ARBA00023082"/>
    </source>
</evidence>
<dbReference type="PANTHER" id="PTHR43133:SF46">
    <property type="entry name" value="RNA POLYMERASE SIGMA-70 FACTOR ECF SUBFAMILY"/>
    <property type="match status" value="1"/>
</dbReference>
<evidence type="ECO:0000313" key="7">
    <source>
        <dbReference type="EMBL" id="AQG79058.1"/>
    </source>
</evidence>
<dbReference type="GO" id="GO:0016987">
    <property type="term" value="F:sigma factor activity"/>
    <property type="evidence" value="ECO:0007669"/>
    <property type="project" value="UniProtKB-KW"/>
</dbReference>
<dbReference type="AlphaFoldDB" id="A0A1P9WUN9"/>
<dbReference type="NCBIfam" id="TIGR02937">
    <property type="entry name" value="sigma70-ECF"/>
    <property type="match status" value="1"/>
</dbReference>
<dbReference type="GO" id="GO:0006352">
    <property type="term" value="P:DNA-templated transcription initiation"/>
    <property type="evidence" value="ECO:0007669"/>
    <property type="project" value="InterPro"/>
</dbReference>
<dbReference type="InterPro" id="IPR013324">
    <property type="entry name" value="RNA_pol_sigma_r3/r4-like"/>
</dbReference>
<dbReference type="InterPro" id="IPR036388">
    <property type="entry name" value="WH-like_DNA-bd_sf"/>
</dbReference>
<comment type="similarity">
    <text evidence="1">Belongs to the sigma-70 factor family. ECF subfamily.</text>
</comment>
<feature type="domain" description="RNA polymerase sigma-70 region 2" evidence="5">
    <location>
        <begin position="25"/>
        <end position="92"/>
    </location>
</feature>
<dbReference type="InterPro" id="IPR013325">
    <property type="entry name" value="RNA_pol_sigma_r2"/>
</dbReference>
<dbReference type="InterPro" id="IPR007627">
    <property type="entry name" value="RNA_pol_sigma70_r2"/>
</dbReference>
<feature type="domain" description="RNA polymerase sigma factor 70 region 4 type 2" evidence="6">
    <location>
        <begin position="126"/>
        <end position="176"/>
    </location>
</feature>
<dbReference type="EMBL" id="CP014263">
    <property type="protein sequence ID" value="AQG79058.1"/>
    <property type="molecule type" value="Genomic_DNA"/>
</dbReference>
<evidence type="ECO:0000313" key="8">
    <source>
        <dbReference type="Proteomes" id="UP000187941"/>
    </source>
</evidence>
<protein>
    <recommendedName>
        <fullName evidence="9">RNA polymerase subunit sigma-24</fullName>
    </recommendedName>
</protein>
<dbReference type="PANTHER" id="PTHR43133">
    <property type="entry name" value="RNA POLYMERASE ECF-TYPE SIGMA FACTO"/>
    <property type="match status" value="1"/>
</dbReference>
<dbReference type="Gene3D" id="1.10.1740.10">
    <property type="match status" value="1"/>
</dbReference>
<dbReference type="InterPro" id="IPR014284">
    <property type="entry name" value="RNA_pol_sigma-70_dom"/>
</dbReference>
<dbReference type="SUPFAM" id="SSF88946">
    <property type="entry name" value="Sigma2 domain of RNA polymerase sigma factors"/>
    <property type="match status" value="1"/>
</dbReference>
<dbReference type="STRING" id="1178516.AWR27_06805"/>
<dbReference type="OrthoDB" id="9150024at2"/>